<comment type="caution">
    <text evidence="1">The sequence shown here is derived from an EMBL/GenBank/DDBJ whole genome shotgun (WGS) entry which is preliminary data.</text>
</comment>
<accession>A0A5Q4C5S4</accession>
<organism evidence="1 2">
    <name type="scientific">Colletotrichum shisoi</name>
    <dbReference type="NCBI Taxonomy" id="2078593"/>
    <lineage>
        <taxon>Eukaryota</taxon>
        <taxon>Fungi</taxon>
        <taxon>Dikarya</taxon>
        <taxon>Ascomycota</taxon>
        <taxon>Pezizomycotina</taxon>
        <taxon>Sordariomycetes</taxon>
        <taxon>Hypocreomycetidae</taxon>
        <taxon>Glomerellales</taxon>
        <taxon>Glomerellaceae</taxon>
        <taxon>Colletotrichum</taxon>
        <taxon>Colletotrichum destructivum species complex</taxon>
    </lineage>
</organism>
<gene>
    <name evidence="1" type="ORF">CSHISOI_00766</name>
</gene>
<proteinExistence type="predicted"/>
<reference evidence="1 2" key="1">
    <citation type="journal article" date="2019" name="Sci. Rep.">
        <title>Colletotrichum shisoi sp. nov., an anthracnose pathogen of Perilla frutescens in Japan: molecular phylogenetic, morphological and genomic evidence.</title>
        <authorList>
            <person name="Gan P."/>
            <person name="Tsushima A."/>
            <person name="Hiroyama R."/>
            <person name="Narusaka M."/>
            <person name="Takano Y."/>
            <person name="Narusaka Y."/>
            <person name="Kawaradani M."/>
            <person name="Damm U."/>
            <person name="Shirasu K."/>
        </authorList>
    </citation>
    <scope>NUCLEOTIDE SEQUENCE [LARGE SCALE GENOMIC DNA]</scope>
    <source>
        <strain evidence="1 2">PG-2018a</strain>
    </source>
</reference>
<dbReference type="AlphaFoldDB" id="A0A5Q4C5S4"/>
<dbReference type="Proteomes" id="UP000326340">
    <property type="component" value="Unassembled WGS sequence"/>
</dbReference>
<evidence type="ECO:0000313" key="2">
    <source>
        <dbReference type="Proteomes" id="UP000326340"/>
    </source>
</evidence>
<name>A0A5Q4C5S4_9PEZI</name>
<protein>
    <submittedName>
        <fullName evidence="1">Uncharacterized protein</fullName>
    </submittedName>
</protein>
<dbReference type="EMBL" id="PUHP01000026">
    <property type="protein sequence ID" value="TQN74675.1"/>
    <property type="molecule type" value="Genomic_DNA"/>
</dbReference>
<evidence type="ECO:0000313" key="1">
    <source>
        <dbReference type="EMBL" id="TQN74675.1"/>
    </source>
</evidence>
<keyword evidence="2" id="KW-1185">Reference proteome</keyword>
<sequence>MGKEVGILRMLRIGSLWTRPDMYLTLYLTLISSPLCSASKVSTRRSGLAPSSYRRSRLFML</sequence>